<dbReference type="EMBL" id="JARBHB010000002">
    <property type="protein sequence ID" value="KAJ8894061.1"/>
    <property type="molecule type" value="Genomic_DNA"/>
</dbReference>
<organism evidence="1 2">
    <name type="scientific">Dryococelus australis</name>
    <dbReference type="NCBI Taxonomy" id="614101"/>
    <lineage>
        <taxon>Eukaryota</taxon>
        <taxon>Metazoa</taxon>
        <taxon>Ecdysozoa</taxon>
        <taxon>Arthropoda</taxon>
        <taxon>Hexapoda</taxon>
        <taxon>Insecta</taxon>
        <taxon>Pterygota</taxon>
        <taxon>Neoptera</taxon>
        <taxon>Polyneoptera</taxon>
        <taxon>Phasmatodea</taxon>
        <taxon>Verophasmatodea</taxon>
        <taxon>Anareolatae</taxon>
        <taxon>Phasmatidae</taxon>
        <taxon>Eurycanthinae</taxon>
        <taxon>Dryococelus</taxon>
    </lineage>
</organism>
<name>A0ABQ9IBP0_9NEOP</name>
<accession>A0ABQ9IBP0</accession>
<gene>
    <name evidence="1" type="ORF">PR048_006671</name>
</gene>
<comment type="caution">
    <text evidence="1">The sequence shown here is derived from an EMBL/GenBank/DDBJ whole genome shotgun (WGS) entry which is preliminary data.</text>
</comment>
<keyword evidence="2" id="KW-1185">Reference proteome</keyword>
<dbReference type="Proteomes" id="UP001159363">
    <property type="component" value="Chromosome 2"/>
</dbReference>
<proteinExistence type="predicted"/>
<protein>
    <submittedName>
        <fullName evidence="1">Uncharacterized protein</fullName>
    </submittedName>
</protein>
<sequence length="95" mass="10318">MKVTHAQMSKTLLNMTNHVKTKVDTNTTGNKNVKLKEWEKQLILLGATDNPIFTKVQGSVALGGPKANHECEQYPDLHTTCTGPLDVSNGSPSTL</sequence>
<reference evidence="1 2" key="1">
    <citation type="submission" date="2023-02" db="EMBL/GenBank/DDBJ databases">
        <title>LHISI_Scaffold_Assembly.</title>
        <authorList>
            <person name="Stuart O.P."/>
            <person name="Cleave R."/>
            <person name="Magrath M.J.L."/>
            <person name="Mikheyev A.S."/>
        </authorList>
    </citation>
    <scope>NUCLEOTIDE SEQUENCE [LARGE SCALE GENOMIC DNA]</scope>
    <source>
        <strain evidence="1">Daus_M_001</strain>
        <tissue evidence="1">Leg muscle</tissue>
    </source>
</reference>
<evidence type="ECO:0000313" key="1">
    <source>
        <dbReference type="EMBL" id="KAJ8894061.1"/>
    </source>
</evidence>
<evidence type="ECO:0000313" key="2">
    <source>
        <dbReference type="Proteomes" id="UP001159363"/>
    </source>
</evidence>